<feature type="domain" description="Fucosyltransferase C-terminal" evidence="6">
    <location>
        <begin position="275"/>
        <end position="417"/>
    </location>
</feature>
<evidence type="ECO:0000256" key="5">
    <source>
        <dbReference type="RuleBase" id="RU003832"/>
    </source>
</evidence>
<protein>
    <recommendedName>
        <fullName evidence="5">Fucosyltransferase</fullName>
        <ecNumber evidence="5">2.4.1.-</ecNumber>
    </recommendedName>
</protein>
<evidence type="ECO:0000256" key="1">
    <source>
        <dbReference type="ARBA" id="ARBA00004922"/>
    </source>
</evidence>
<comment type="pathway">
    <text evidence="1">Protein modification; protein glycosylation.</text>
</comment>
<dbReference type="PANTHER" id="PTHR11929">
    <property type="entry name" value="ALPHA- 1,3 -FUCOSYLTRANSFERASE"/>
    <property type="match status" value="1"/>
</dbReference>
<reference evidence="7" key="1">
    <citation type="submission" date="2021-01" db="EMBL/GenBank/DDBJ databases">
        <authorList>
            <person name="Corre E."/>
            <person name="Pelletier E."/>
            <person name="Niang G."/>
            <person name="Scheremetjew M."/>
            <person name="Finn R."/>
            <person name="Kale V."/>
            <person name="Holt S."/>
            <person name="Cochrane G."/>
            <person name="Meng A."/>
            <person name="Brown T."/>
            <person name="Cohen L."/>
        </authorList>
    </citation>
    <scope>NUCLEOTIDE SEQUENCE</scope>
    <source>
        <strain evidence="7">NY070348D</strain>
    </source>
</reference>
<keyword evidence="5" id="KW-1133">Transmembrane helix</keyword>
<evidence type="ECO:0000259" key="6">
    <source>
        <dbReference type="Pfam" id="PF00852"/>
    </source>
</evidence>
<proteinExistence type="inferred from homology"/>
<evidence type="ECO:0000313" key="7">
    <source>
        <dbReference type="EMBL" id="CAD9676377.1"/>
    </source>
</evidence>
<dbReference type="GO" id="GO:0008417">
    <property type="term" value="F:fucosyltransferase activity"/>
    <property type="evidence" value="ECO:0007669"/>
    <property type="project" value="InterPro"/>
</dbReference>
<keyword evidence="4 5" id="KW-0808">Transferase</keyword>
<dbReference type="EC" id="2.4.1.-" evidence="5"/>
<evidence type="ECO:0000256" key="3">
    <source>
        <dbReference type="ARBA" id="ARBA00022676"/>
    </source>
</evidence>
<dbReference type="InterPro" id="IPR001503">
    <property type="entry name" value="Glyco_trans_10"/>
</dbReference>
<dbReference type="GO" id="GO:0032580">
    <property type="term" value="C:Golgi cisterna membrane"/>
    <property type="evidence" value="ECO:0007669"/>
    <property type="project" value="UniProtKB-SubCell"/>
</dbReference>
<evidence type="ECO:0000256" key="4">
    <source>
        <dbReference type="ARBA" id="ARBA00022679"/>
    </source>
</evidence>
<name>A0A7S2RNX1_9STRA</name>
<accession>A0A7S2RNX1</accession>
<dbReference type="UniPathway" id="UPA00378"/>
<feature type="transmembrane region" description="Helical" evidence="5">
    <location>
        <begin position="7"/>
        <end position="24"/>
    </location>
</feature>
<dbReference type="PANTHER" id="PTHR11929:SF194">
    <property type="entry name" value="ALPHA-(1,3)-FUCOSYLTRANSFERASE 10"/>
    <property type="match status" value="1"/>
</dbReference>
<sequence length="497" mass="56484">MLRASDIIKCVLCTTLVLIVYIVIDDPNVGYYSTSAGYGTIHSVSFQRNANIVVEDADIVDSDVYDKEEEGKEKALESKLVDTAPEESSSGVECSALTSTSSAVDKANCAYDFSSYYTRGQQNNESESNGNRIVIYGRIYGGAMSTFTKLSGCPLIRPAGSPGCIHYKGCTFTSKEVGSVVTEADVVIMDHRTAKKLFKKHLLDKVLPRYNIHGRRLYRVVYMREAYYYAGVEVQKEFDFVMGIHSFNPVVNPNFFERPARYQLTNSRIKNDGFSSRPKFAMSLISHCGKYRQRYIDKMVTILGSSKVHQFGRCGDGHRAPKKPLSAARKIASTYKFYLSFENTVQEGYTTEKLFKALEFGPIPIYLGAPDAPNITKTKSYINVLDFDTPKELSDYLEYLAANETAYNEYHAWRTAPREEQFDPAFLDLVSRQYPSREEFDLTKESYKHVPGKIAPIRVAICCQLCSREYLASRLEMKRKYVPPPWSRSKFRRRFKV</sequence>
<dbReference type="SUPFAM" id="SSF53756">
    <property type="entry name" value="UDP-Glycosyltransferase/glycogen phosphorylase"/>
    <property type="match status" value="1"/>
</dbReference>
<dbReference type="Pfam" id="PF00852">
    <property type="entry name" value="Glyco_transf_10"/>
    <property type="match status" value="1"/>
</dbReference>
<gene>
    <name evidence="7" type="ORF">QSP1433_LOCUS5414</name>
</gene>
<keyword evidence="5" id="KW-0812">Transmembrane</keyword>
<keyword evidence="3 5" id="KW-0328">Glycosyltransferase</keyword>
<dbReference type="InterPro" id="IPR038577">
    <property type="entry name" value="GT10-like_C_sf"/>
</dbReference>
<keyword evidence="5" id="KW-0472">Membrane</keyword>
<dbReference type="Gene3D" id="3.40.50.11660">
    <property type="entry name" value="Glycosyl transferase family 10, C-terminal domain"/>
    <property type="match status" value="1"/>
</dbReference>
<comment type="subcellular location">
    <subcellularLocation>
        <location evidence="5">Golgi apparatus</location>
        <location evidence="5">Golgi stack membrane</location>
        <topology evidence="5">Single-pass type II membrane protein</topology>
    </subcellularLocation>
</comment>
<keyword evidence="5" id="KW-0333">Golgi apparatus</keyword>
<dbReference type="AlphaFoldDB" id="A0A7S2RNX1"/>
<comment type="similarity">
    <text evidence="2 5">Belongs to the glycosyltransferase 10 family.</text>
</comment>
<evidence type="ECO:0000256" key="2">
    <source>
        <dbReference type="ARBA" id="ARBA00008919"/>
    </source>
</evidence>
<organism evidence="7">
    <name type="scientific">Mucochytrium quahogii</name>
    <dbReference type="NCBI Taxonomy" id="96639"/>
    <lineage>
        <taxon>Eukaryota</taxon>
        <taxon>Sar</taxon>
        <taxon>Stramenopiles</taxon>
        <taxon>Bigyra</taxon>
        <taxon>Labyrinthulomycetes</taxon>
        <taxon>Thraustochytrida</taxon>
        <taxon>Thraustochytriidae</taxon>
        <taxon>Mucochytrium</taxon>
    </lineage>
</organism>
<dbReference type="EMBL" id="HBHK01008714">
    <property type="protein sequence ID" value="CAD9676377.1"/>
    <property type="molecule type" value="Transcribed_RNA"/>
</dbReference>
<dbReference type="InterPro" id="IPR055270">
    <property type="entry name" value="Glyco_tran_10_C"/>
</dbReference>